<name>A0ABR3PJZ2_9PEZI</name>
<keyword evidence="2 3" id="KW-0378">Hydrolase</keyword>
<dbReference type="SUPFAM" id="SSF53474">
    <property type="entry name" value="alpha/beta-Hydrolases"/>
    <property type="match status" value="1"/>
</dbReference>
<comment type="caution">
    <text evidence="5">The sequence shown here is derived from an EMBL/GenBank/DDBJ whole genome shotgun (WGS) entry which is preliminary data.</text>
</comment>
<feature type="domain" description="Carboxylesterase type B" evidence="4">
    <location>
        <begin position="44"/>
        <end position="538"/>
    </location>
</feature>
<dbReference type="InterPro" id="IPR002018">
    <property type="entry name" value="CarbesteraseB"/>
</dbReference>
<organism evidence="5 6">
    <name type="scientific">Neodothiora populina</name>
    <dbReference type="NCBI Taxonomy" id="2781224"/>
    <lineage>
        <taxon>Eukaryota</taxon>
        <taxon>Fungi</taxon>
        <taxon>Dikarya</taxon>
        <taxon>Ascomycota</taxon>
        <taxon>Pezizomycotina</taxon>
        <taxon>Dothideomycetes</taxon>
        <taxon>Dothideomycetidae</taxon>
        <taxon>Dothideales</taxon>
        <taxon>Dothioraceae</taxon>
        <taxon>Neodothiora</taxon>
    </lineage>
</organism>
<gene>
    <name evidence="5" type="ORF">AAFC00_005040</name>
</gene>
<dbReference type="InterPro" id="IPR019826">
    <property type="entry name" value="Carboxylesterase_B_AS"/>
</dbReference>
<dbReference type="PANTHER" id="PTHR11559">
    <property type="entry name" value="CARBOXYLESTERASE"/>
    <property type="match status" value="1"/>
</dbReference>
<dbReference type="PROSITE" id="PS00122">
    <property type="entry name" value="CARBOXYLESTERASE_B_1"/>
    <property type="match status" value="1"/>
</dbReference>
<evidence type="ECO:0000256" key="2">
    <source>
        <dbReference type="ARBA" id="ARBA00022801"/>
    </source>
</evidence>
<accession>A0ABR3PJZ2</accession>
<feature type="signal peptide" evidence="3">
    <location>
        <begin position="1"/>
        <end position="19"/>
    </location>
</feature>
<dbReference type="RefSeq" id="XP_069202592.1">
    <property type="nucleotide sequence ID" value="XM_069344768.1"/>
</dbReference>
<dbReference type="InterPro" id="IPR029058">
    <property type="entry name" value="AB_hydrolase_fold"/>
</dbReference>
<dbReference type="InterPro" id="IPR019819">
    <property type="entry name" value="Carboxylesterase_B_CS"/>
</dbReference>
<evidence type="ECO:0000313" key="6">
    <source>
        <dbReference type="Proteomes" id="UP001562354"/>
    </source>
</evidence>
<reference evidence="5 6" key="1">
    <citation type="submission" date="2024-07" db="EMBL/GenBank/DDBJ databases">
        <title>Draft sequence of the Neodothiora populina.</title>
        <authorList>
            <person name="Drown D.D."/>
            <person name="Schuette U.S."/>
            <person name="Buechlein A.B."/>
            <person name="Rusch D.R."/>
            <person name="Winton L.W."/>
            <person name="Adams G.A."/>
        </authorList>
    </citation>
    <scope>NUCLEOTIDE SEQUENCE [LARGE SCALE GENOMIC DNA]</scope>
    <source>
        <strain evidence="5 6">CPC 39397</strain>
    </source>
</reference>
<proteinExistence type="inferred from homology"/>
<dbReference type="Proteomes" id="UP001562354">
    <property type="component" value="Unassembled WGS sequence"/>
</dbReference>
<evidence type="ECO:0000256" key="1">
    <source>
        <dbReference type="ARBA" id="ARBA00005964"/>
    </source>
</evidence>
<sequence>MIYSKTLVAVVLVPSLAFAAQSTNNTLPVVDLGYARHQAAFYNSTGEFYNFSNIRYGAPPVGNLRWQLPQPPASNRSVVETGSQGRICSQASAAWLQVSGPFVQQYLAGQTIFNASSFPISSTSVPSIDPRETEDCLFLDVVVPKDILDTGDDGYGAPVLVWIHGGGYALGSKTDSGGPSGLLARSRTGGRQGVIFVSLNYRLGAFGFLGGFDVQSNGTANAGLYDQRLALKWIQDNIHLFGGDPNRVTVFGESAGGGSILAQITAFGGRQGRAPFAQALLQSPAFEPYVSSQQQEQIAKTYLSNLNVSTIDEARQLSYSDLYTANVMSLGSSEYGRFIFGPSVDGDLIPDVPGRLLARGLFDDNLRIMTAHNSEEGILFTSPFQQNNSEFEALVKRSLPDVTAFPEILSYLTETLYPPIFNDSSKTSYTSQVGRAALFNSELLFTCNAYYASKAFSKSAHSYLFSTSSGIHSADVPYSFYTGNGEPQPSAAASAFGGVIHPRTALVLQGYITEFALTGHPNSKSLPYLPRYGHNATMMVMNGTTFDLGADPAANVRCDWLQQGRYY</sequence>
<dbReference type="Gene3D" id="3.40.50.1820">
    <property type="entry name" value="alpha/beta hydrolase"/>
    <property type="match status" value="1"/>
</dbReference>
<keyword evidence="6" id="KW-1185">Reference proteome</keyword>
<feature type="chain" id="PRO_5044958257" description="Carboxylic ester hydrolase" evidence="3">
    <location>
        <begin position="20"/>
        <end position="567"/>
    </location>
</feature>
<protein>
    <recommendedName>
        <fullName evidence="3">Carboxylic ester hydrolase</fullName>
        <ecNumber evidence="3">3.1.1.-</ecNumber>
    </recommendedName>
</protein>
<evidence type="ECO:0000256" key="3">
    <source>
        <dbReference type="RuleBase" id="RU361235"/>
    </source>
</evidence>
<keyword evidence="3" id="KW-0732">Signal</keyword>
<dbReference type="Pfam" id="PF00135">
    <property type="entry name" value="COesterase"/>
    <property type="match status" value="1"/>
</dbReference>
<dbReference type="EC" id="3.1.1.-" evidence="3"/>
<dbReference type="InterPro" id="IPR050309">
    <property type="entry name" value="Type-B_Carboxylest/Lipase"/>
</dbReference>
<evidence type="ECO:0000313" key="5">
    <source>
        <dbReference type="EMBL" id="KAL1306319.1"/>
    </source>
</evidence>
<comment type="similarity">
    <text evidence="1 3">Belongs to the type-B carboxylesterase/lipase family.</text>
</comment>
<dbReference type="EMBL" id="JBFMKM010000004">
    <property type="protein sequence ID" value="KAL1306319.1"/>
    <property type="molecule type" value="Genomic_DNA"/>
</dbReference>
<dbReference type="PROSITE" id="PS00941">
    <property type="entry name" value="CARBOXYLESTERASE_B_2"/>
    <property type="match status" value="1"/>
</dbReference>
<evidence type="ECO:0000259" key="4">
    <source>
        <dbReference type="Pfam" id="PF00135"/>
    </source>
</evidence>
<dbReference type="GeneID" id="95978740"/>